<dbReference type="AlphaFoldDB" id="A0A3D9STY0"/>
<dbReference type="CDD" id="cd01043">
    <property type="entry name" value="DPS"/>
    <property type="match status" value="1"/>
</dbReference>
<organism evidence="4 5">
    <name type="scientific">Thermomonospora umbrina</name>
    <dbReference type="NCBI Taxonomy" id="111806"/>
    <lineage>
        <taxon>Bacteria</taxon>
        <taxon>Bacillati</taxon>
        <taxon>Actinomycetota</taxon>
        <taxon>Actinomycetes</taxon>
        <taxon>Streptosporangiales</taxon>
        <taxon>Thermomonosporaceae</taxon>
        <taxon>Thermomonospora</taxon>
    </lineage>
</organism>
<feature type="domain" description="Ferritin/DPS" evidence="3">
    <location>
        <begin position="46"/>
        <end position="181"/>
    </location>
</feature>
<protein>
    <submittedName>
        <fullName evidence="4">Starvation-inducible DNA-binding protein</fullName>
    </submittedName>
</protein>
<dbReference type="InterPro" id="IPR008331">
    <property type="entry name" value="Ferritin_DPS_dom"/>
</dbReference>
<dbReference type="EMBL" id="QTTT01000001">
    <property type="protein sequence ID" value="REE99238.1"/>
    <property type="molecule type" value="Genomic_DNA"/>
</dbReference>
<comment type="caution">
    <text evidence="4">The sequence shown here is derived from an EMBL/GenBank/DDBJ whole genome shotgun (WGS) entry which is preliminary data.</text>
</comment>
<dbReference type="InterPro" id="IPR009078">
    <property type="entry name" value="Ferritin-like_SF"/>
</dbReference>
<sequence>MFAAIGGGIPGDVPMLYGTVPMRKEPTMATVKSPLNEADLRTTGDTLQGALVDLIDLSLVAKQAHWNLTGRNFRPVHLQLDEVVDLAREYTDTVAERAVALGVNPDGRVRTIADTTKLRQPDGGYQSDDKVVASITDTLAQVIARFRERIKATEEADPVTQDLFIALTAELEKQHWMFEVQTQ</sequence>
<evidence type="ECO:0000313" key="5">
    <source>
        <dbReference type="Proteomes" id="UP000256661"/>
    </source>
</evidence>
<dbReference type="GO" id="GO:0016722">
    <property type="term" value="F:oxidoreductase activity, acting on metal ions"/>
    <property type="evidence" value="ECO:0007669"/>
    <property type="project" value="InterPro"/>
</dbReference>
<keyword evidence="4" id="KW-0238">DNA-binding</keyword>
<accession>A0A3D9STY0</accession>
<dbReference type="InterPro" id="IPR002177">
    <property type="entry name" value="DPS_DNA-bd"/>
</dbReference>
<dbReference type="PIRSF" id="PIRSF005900">
    <property type="entry name" value="Dps"/>
    <property type="match status" value="1"/>
</dbReference>
<dbReference type="Pfam" id="PF00210">
    <property type="entry name" value="Ferritin"/>
    <property type="match status" value="1"/>
</dbReference>
<dbReference type="InterPro" id="IPR012347">
    <property type="entry name" value="Ferritin-like"/>
</dbReference>
<dbReference type="GO" id="GO:0008199">
    <property type="term" value="F:ferric iron binding"/>
    <property type="evidence" value="ECO:0007669"/>
    <property type="project" value="InterPro"/>
</dbReference>
<evidence type="ECO:0000313" key="4">
    <source>
        <dbReference type="EMBL" id="REE99238.1"/>
    </source>
</evidence>
<dbReference type="Gene3D" id="1.20.1260.10">
    <property type="match status" value="1"/>
</dbReference>
<keyword evidence="5" id="KW-1185">Reference proteome</keyword>
<evidence type="ECO:0000256" key="2">
    <source>
        <dbReference type="RuleBase" id="RU003875"/>
    </source>
</evidence>
<dbReference type="GO" id="GO:0003677">
    <property type="term" value="F:DNA binding"/>
    <property type="evidence" value="ECO:0007669"/>
    <property type="project" value="UniProtKB-KW"/>
</dbReference>
<dbReference type="PANTHER" id="PTHR42932:SF2">
    <property type="entry name" value="DNA PROTECTION DURING STARVATION PROTEIN 1"/>
    <property type="match status" value="1"/>
</dbReference>
<dbReference type="SUPFAM" id="SSF47240">
    <property type="entry name" value="Ferritin-like"/>
    <property type="match status" value="1"/>
</dbReference>
<gene>
    <name evidence="4" type="ORF">DFJ69_4746</name>
</gene>
<dbReference type="InterPro" id="IPR023188">
    <property type="entry name" value="DPS_DNA-bd_CS"/>
</dbReference>
<dbReference type="PRINTS" id="PR01346">
    <property type="entry name" value="HELNAPAPROT"/>
</dbReference>
<dbReference type="PANTHER" id="PTHR42932">
    <property type="entry name" value="GENERAL STRESS PROTEIN 20U"/>
    <property type="match status" value="1"/>
</dbReference>
<evidence type="ECO:0000256" key="1">
    <source>
        <dbReference type="ARBA" id="ARBA00009497"/>
    </source>
</evidence>
<dbReference type="Proteomes" id="UP000256661">
    <property type="component" value="Unassembled WGS sequence"/>
</dbReference>
<name>A0A3D9STY0_9ACTN</name>
<proteinExistence type="inferred from homology"/>
<comment type="similarity">
    <text evidence="1 2">Belongs to the Dps family.</text>
</comment>
<reference evidence="4 5" key="1">
    <citation type="submission" date="2018-08" db="EMBL/GenBank/DDBJ databases">
        <title>Sequencing the genomes of 1000 actinobacteria strains.</title>
        <authorList>
            <person name="Klenk H.-P."/>
        </authorList>
    </citation>
    <scope>NUCLEOTIDE SEQUENCE [LARGE SCALE GENOMIC DNA]</scope>
    <source>
        <strain evidence="4 5">DSM 43927</strain>
    </source>
</reference>
<evidence type="ECO:0000259" key="3">
    <source>
        <dbReference type="Pfam" id="PF00210"/>
    </source>
</evidence>
<dbReference type="PROSITE" id="PS00818">
    <property type="entry name" value="DPS_1"/>
    <property type="match status" value="1"/>
</dbReference>